<reference evidence="2 3" key="1">
    <citation type="submission" date="2018-09" db="EMBL/GenBank/DDBJ databases">
        <title>YIM PH 21725 draft genome.</title>
        <authorList>
            <person name="Miao C."/>
        </authorList>
    </citation>
    <scope>NUCLEOTIDE SEQUENCE [LARGE SCALE GENOMIC DNA]</scope>
    <source>
        <strain evidence="3">YIM PH21725</strain>
    </source>
</reference>
<proteinExistence type="predicted"/>
<name>A0A419HMD7_9PSEU</name>
<dbReference type="RefSeq" id="WP_120026602.1">
    <property type="nucleotide sequence ID" value="NZ_QZFV01000141.1"/>
</dbReference>
<organism evidence="2 3">
    <name type="scientific">Amycolatopsis panacis</name>
    <dbReference type="NCBI Taxonomy" id="2340917"/>
    <lineage>
        <taxon>Bacteria</taxon>
        <taxon>Bacillati</taxon>
        <taxon>Actinomycetota</taxon>
        <taxon>Actinomycetes</taxon>
        <taxon>Pseudonocardiales</taxon>
        <taxon>Pseudonocardiaceae</taxon>
        <taxon>Amycolatopsis</taxon>
    </lineage>
</organism>
<evidence type="ECO:0000313" key="3">
    <source>
        <dbReference type="Proteomes" id="UP000285112"/>
    </source>
</evidence>
<dbReference type="OrthoDB" id="5178565at2"/>
<accession>A0A419HMD7</accession>
<comment type="caution">
    <text evidence="2">The sequence shown here is derived from an EMBL/GenBank/DDBJ whole genome shotgun (WGS) entry which is preliminary data.</text>
</comment>
<protein>
    <submittedName>
        <fullName evidence="2">Uncharacterized protein</fullName>
    </submittedName>
</protein>
<dbReference type="AlphaFoldDB" id="A0A419HMD7"/>
<keyword evidence="3" id="KW-1185">Reference proteome</keyword>
<dbReference type="EMBL" id="QZFV01000141">
    <property type="protein sequence ID" value="RJQ77183.1"/>
    <property type="molecule type" value="Genomic_DNA"/>
</dbReference>
<feature type="region of interest" description="Disordered" evidence="1">
    <location>
        <begin position="1"/>
        <end position="26"/>
    </location>
</feature>
<evidence type="ECO:0000313" key="2">
    <source>
        <dbReference type="EMBL" id="RJQ77183.1"/>
    </source>
</evidence>
<dbReference type="Proteomes" id="UP000285112">
    <property type="component" value="Unassembled WGS sequence"/>
</dbReference>
<sequence>MVGARLPSISGDGAEDRDIRRPLGLPRTIPPERLQAALRALRFAVPVGAARRLPGLHVIATDLDWSTGKGAEVRGPAEALLMALAGHRAATGELSGPGLELLVSRTQG</sequence>
<evidence type="ECO:0000256" key="1">
    <source>
        <dbReference type="SAM" id="MobiDB-lite"/>
    </source>
</evidence>
<gene>
    <name evidence="2" type="ORF">D5S19_29270</name>
</gene>